<reference evidence="2 3" key="2">
    <citation type="submission" date="2024-07" db="EMBL/GenBank/DDBJ databases">
        <authorList>
            <person name="Akdeniz Z."/>
        </authorList>
    </citation>
    <scope>NUCLEOTIDE SEQUENCE [LARGE SCALE GENOMIC DNA]</scope>
</reference>
<comment type="caution">
    <text evidence="1">The sequence shown here is derived from an EMBL/GenBank/DDBJ whole genome shotgun (WGS) entry which is preliminary data.</text>
</comment>
<dbReference type="EMBL" id="CATOUU010000848">
    <property type="protein sequence ID" value="CAI9954434.1"/>
    <property type="molecule type" value="Genomic_DNA"/>
</dbReference>
<protein>
    <submittedName>
        <fullName evidence="2">Hypothetical_protein</fullName>
    </submittedName>
</protein>
<accession>A0AA86Q8G2</accession>
<organism evidence="1">
    <name type="scientific">Hexamita inflata</name>
    <dbReference type="NCBI Taxonomy" id="28002"/>
    <lineage>
        <taxon>Eukaryota</taxon>
        <taxon>Metamonada</taxon>
        <taxon>Diplomonadida</taxon>
        <taxon>Hexamitidae</taxon>
        <taxon>Hexamitinae</taxon>
        <taxon>Hexamita</taxon>
    </lineage>
</organism>
<evidence type="ECO:0000313" key="1">
    <source>
        <dbReference type="EMBL" id="CAI9954434.1"/>
    </source>
</evidence>
<gene>
    <name evidence="1" type="ORF">HINF_LOCUS42079</name>
    <name evidence="2" type="ORF">HINF_LOCUS43171</name>
</gene>
<keyword evidence="3" id="KW-1185">Reference proteome</keyword>
<evidence type="ECO:0000313" key="2">
    <source>
        <dbReference type="EMBL" id="CAL6049317.1"/>
    </source>
</evidence>
<proteinExistence type="predicted"/>
<name>A0AA86Q8G2_9EUKA</name>
<sequence length="170" mass="19970">MQGARLKLRDQLLKNQAGILRQAVLRLPVFVKPQAVKTLRRDKKRSTLISFQKRLRLKRWIANNRLFCGRNTQIPFQTIFRKWVINRSGRLQRTQTGNDILNEVSSGQRINLRRVFKMLQVRFYININCNCSLIWRFKTSAKGNESWLATQLGNDKSKIVLLMSQNSLQV</sequence>
<evidence type="ECO:0000313" key="3">
    <source>
        <dbReference type="Proteomes" id="UP001642409"/>
    </source>
</evidence>
<dbReference type="EMBL" id="CAXDID020000178">
    <property type="protein sequence ID" value="CAL6049317.1"/>
    <property type="molecule type" value="Genomic_DNA"/>
</dbReference>
<dbReference type="AlphaFoldDB" id="A0AA86Q8G2"/>
<reference evidence="1" key="1">
    <citation type="submission" date="2023-06" db="EMBL/GenBank/DDBJ databases">
        <authorList>
            <person name="Kurt Z."/>
        </authorList>
    </citation>
    <scope>NUCLEOTIDE SEQUENCE</scope>
</reference>
<dbReference type="Proteomes" id="UP001642409">
    <property type="component" value="Unassembled WGS sequence"/>
</dbReference>